<protein>
    <recommendedName>
        <fullName evidence="3">DUF2283 domain-containing protein</fullName>
    </recommendedName>
</protein>
<evidence type="ECO:0000313" key="2">
    <source>
        <dbReference type="Proteomes" id="UP000265703"/>
    </source>
</evidence>
<reference evidence="1 2" key="1">
    <citation type="submission" date="2018-06" db="EMBL/GenBank/DDBJ databases">
        <title>Comparative genomics reveals the genomic features of Rhizophagus irregularis, R. cerebriforme, R. diaphanum and Gigaspora rosea, and their symbiotic lifestyle signature.</title>
        <authorList>
            <person name="Morin E."/>
            <person name="San Clemente H."/>
            <person name="Chen E.C.H."/>
            <person name="De La Providencia I."/>
            <person name="Hainaut M."/>
            <person name="Kuo A."/>
            <person name="Kohler A."/>
            <person name="Murat C."/>
            <person name="Tang N."/>
            <person name="Roy S."/>
            <person name="Loubradou J."/>
            <person name="Henrissat B."/>
            <person name="Grigoriev I.V."/>
            <person name="Corradi N."/>
            <person name="Roux C."/>
            <person name="Martin F.M."/>
        </authorList>
    </citation>
    <scope>NUCLEOTIDE SEQUENCE [LARGE SCALE GENOMIC DNA]</scope>
    <source>
        <strain evidence="1 2">DAOM 227022</strain>
    </source>
</reference>
<evidence type="ECO:0000313" key="1">
    <source>
        <dbReference type="EMBL" id="RIA99052.1"/>
    </source>
</evidence>
<keyword evidence="2" id="KW-1185">Reference proteome</keyword>
<gene>
    <name evidence="1" type="ORF">C1645_812047</name>
</gene>
<sequence>MINRRKNYISLRNDTIYKYYEDANIFSVDFSDGYANHSEEAINNKVLISYDHDDKIVSSISSTITFEKSEEEDVEVAMDDAKKIIALLFRNSSRKIRNGC</sequence>
<accession>A0A397TM63</accession>
<name>A0A397TM63_9GLOM</name>
<proteinExistence type="predicted"/>
<dbReference type="Proteomes" id="UP000265703">
    <property type="component" value="Unassembled WGS sequence"/>
</dbReference>
<comment type="caution">
    <text evidence="1">The sequence shown here is derived from an EMBL/GenBank/DDBJ whole genome shotgun (WGS) entry which is preliminary data.</text>
</comment>
<dbReference type="AlphaFoldDB" id="A0A397TM63"/>
<organism evidence="1 2">
    <name type="scientific">Glomus cerebriforme</name>
    <dbReference type="NCBI Taxonomy" id="658196"/>
    <lineage>
        <taxon>Eukaryota</taxon>
        <taxon>Fungi</taxon>
        <taxon>Fungi incertae sedis</taxon>
        <taxon>Mucoromycota</taxon>
        <taxon>Glomeromycotina</taxon>
        <taxon>Glomeromycetes</taxon>
        <taxon>Glomerales</taxon>
        <taxon>Glomeraceae</taxon>
        <taxon>Glomus</taxon>
    </lineage>
</organism>
<dbReference type="EMBL" id="QKYT01000008">
    <property type="protein sequence ID" value="RIA99052.1"/>
    <property type="molecule type" value="Genomic_DNA"/>
</dbReference>
<evidence type="ECO:0008006" key="3">
    <source>
        <dbReference type="Google" id="ProtNLM"/>
    </source>
</evidence>